<dbReference type="Proteomes" id="UP000558475">
    <property type="component" value="Unassembled WGS sequence"/>
</dbReference>
<reference evidence="1 2" key="1">
    <citation type="submission" date="2020-04" db="EMBL/GenBank/DDBJ databases">
        <title>Whole genome sequencing of clinical and environmental type strains of Ochrobactrum.</title>
        <authorList>
            <person name="Dharne M."/>
        </authorList>
    </citation>
    <scope>NUCLEOTIDE SEQUENCE [LARGE SCALE GENOMIC DNA]</scope>
    <source>
        <strain evidence="1 2">DSM 13340</strain>
    </source>
</reference>
<protein>
    <submittedName>
        <fullName evidence="1">Uncharacterized protein</fullName>
    </submittedName>
</protein>
<dbReference type="AlphaFoldDB" id="A0A7X6JAE4"/>
<accession>A0A7X6JAE4</accession>
<organism evidence="1 2">
    <name type="scientific">Brucella tritici</name>
    <dbReference type="NCBI Taxonomy" id="94626"/>
    <lineage>
        <taxon>Bacteria</taxon>
        <taxon>Pseudomonadati</taxon>
        <taxon>Pseudomonadota</taxon>
        <taxon>Alphaproteobacteria</taxon>
        <taxon>Hyphomicrobiales</taxon>
        <taxon>Brucellaceae</taxon>
        <taxon>Brucella/Ochrobactrum group</taxon>
        <taxon>Brucella</taxon>
    </lineage>
</organism>
<name>A0A7X6JAE4_9HYPH</name>
<dbReference type="EMBL" id="JAAXZB010000001">
    <property type="protein sequence ID" value="NKW09824.1"/>
    <property type="molecule type" value="Genomic_DNA"/>
</dbReference>
<proteinExistence type="predicted"/>
<gene>
    <name evidence="1" type="ORF">HGG76_10455</name>
</gene>
<sequence length="156" mass="17776">MLVKVGGDVWQAWEQYHRDVGWPWFRNVERLEWAYLPEGGPEGLEEFKAALRDWVNMMAIDKSQIENAIARTPTAVQASAIDKVIGERRRIARMRSAAANRVSDDSPWLVLQVVSGRELSVRDALEKENIEVLVPIKLGPAVKRQHRVIPPKSSRL</sequence>
<evidence type="ECO:0000313" key="1">
    <source>
        <dbReference type="EMBL" id="NKW09824.1"/>
    </source>
</evidence>
<evidence type="ECO:0000313" key="2">
    <source>
        <dbReference type="Proteomes" id="UP000558475"/>
    </source>
</evidence>
<comment type="caution">
    <text evidence="1">The sequence shown here is derived from an EMBL/GenBank/DDBJ whole genome shotgun (WGS) entry which is preliminary data.</text>
</comment>